<dbReference type="RefSeq" id="XP_037215753.1">
    <property type="nucleotide sequence ID" value="XM_037367921.1"/>
</dbReference>
<dbReference type="PANTHER" id="PTHR35871">
    <property type="entry name" value="EXPRESSED PROTEIN"/>
    <property type="match status" value="1"/>
</dbReference>
<protein>
    <recommendedName>
        <fullName evidence="4">Tc1-like transposase DDE domain-containing protein</fullName>
    </recommendedName>
</protein>
<dbReference type="Proteomes" id="UP000636479">
    <property type="component" value="Unassembled WGS sequence"/>
</dbReference>
<gene>
    <name evidence="2" type="ORF">MIND_01138000</name>
</gene>
<organism evidence="2 3">
    <name type="scientific">Mycena indigotica</name>
    <dbReference type="NCBI Taxonomy" id="2126181"/>
    <lineage>
        <taxon>Eukaryota</taxon>
        <taxon>Fungi</taxon>
        <taxon>Dikarya</taxon>
        <taxon>Basidiomycota</taxon>
        <taxon>Agaricomycotina</taxon>
        <taxon>Agaricomycetes</taxon>
        <taxon>Agaricomycetidae</taxon>
        <taxon>Agaricales</taxon>
        <taxon>Marasmiineae</taxon>
        <taxon>Mycenaceae</taxon>
        <taxon>Mycena</taxon>
    </lineage>
</organism>
<feature type="region of interest" description="Disordered" evidence="1">
    <location>
        <begin position="88"/>
        <end position="122"/>
    </location>
</feature>
<evidence type="ECO:0000313" key="3">
    <source>
        <dbReference type="Proteomes" id="UP000636479"/>
    </source>
</evidence>
<evidence type="ECO:0000313" key="2">
    <source>
        <dbReference type="EMBL" id="KAF7293590.1"/>
    </source>
</evidence>
<dbReference type="InterPro" id="IPR036397">
    <property type="entry name" value="RNaseH_sf"/>
</dbReference>
<dbReference type="OrthoDB" id="10039611at2759"/>
<accession>A0A8H6S958</accession>
<dbReference type="EMBL" id="JACAZF010000010">
    <property type="protein sequence ID" value="KAF7293590.1"/>
    <property type="molecule type" value="Genomic_DNA"/>
</dbReference>
<comment type="caution">
    <text evidence="2">The sequence shown here is derived from an EMBL/GenBank/DDBJ whole genome shotgun (WGS) entry which is preliminary data.</text>
</comment>
<dbReference type="GeneID" id="59350437"/>
<dbReference type="Gene3D" id="3.30.420.10">
    <property type="entry name" value="Ribonuclease H-like superfamily/Ribonuclease H"/>
    <property type="match status" value="1"/>
</dbReference>
<evidence type="ECO:0008006" key="4">
    <source>
        <dbReference type="Google" id="ProtNLM"/>
    </source>
</evidence>
<sequence>MRPGKNKDGYFTGVEVEDQATAACSIVVNNWPDFEHIFVYDNASTHHKRSEAALTARGMPQKISGFVSEATKKRKADMAAKQATAAEDLNEMEVDEPGLPAPAPEVGEKKKRKPRKPPEESNFLVKVNARNLDGSVRFDEHGNPVKVEERMTGARFKDGTVQDLYLPDSHPEYAGKFKGMAMILEERRERGDLRDIAPSITKESLSKLRAECKSADGKAFKCSDPKSHTCCMRRMLFNQPDFAEVKSCLESTCLSFGVTVLFLPRFHPELNPIEMCWGYAKRVYRLKPESGREDDLEKNALEALDSVPLHSIRKFVQRCGRFADAYCKGLDGAQAAWACRKYKGHRGLPPEYLADLKAAGIRAGGNPEA</sequence>
<reference evidence="2" key="1">
    <citation type="submission" date="2020-05" db="EMBL/GenBank/DDBJ databases">
        <title>Mycena genomes resolve the evolution of fungal bioluminescence.</title>
        <authorList>
            <person name="Tsai I.J."/>
        </authorList>
    </citation>
    <scope>NUCLEOTIDE SEQUENCE</scope>
    <source>
        <strain evidence="2">171206Taipei</strain>
    </source>
</reference>
<keyword evidence="3" id="KW-1185">Reference proteome</keyword>
<evidence type="ECO:0000256" key="1">
    <source>
        <dbReference type="SAM" id="MobiDB-lite"/>
    </source>
</evidence>
<dbReference type="PANTHER" id="PTHR35871:SF1">
    <property type="entry name" value="CXC1-LIKE CYSTEINE CLUSTER ASSOCIATED WITH KDZ TRANSPOSASES DOMAIN-CONTAINING PROTEIN"/>
    <property type="match status" value="1"/>
</dbReference>
<dbReference type="AlphaFoldDB" id="A0A8H6S958"/>
<proteinExistence type="predicted"/>
<dbReference type="GO" id="GO:0003676">
    <property type="term" value="F:nucleic acid binding"/>
    <property type="evidence" value="ECO:0007669"/>
    <property type="project" value="InterPro"/>
</dbReference>
<name>A0A8H6S958_9AGAR</name>